<accession>A0A5A5TIM4</accession>
<dbReference type="Proteomes" id="UP000322530">
    <property type="component" value="Unassembled WGS sequence"/>
</dbReference>
<dbReference type="EMBL" id="BIXY01000101">
    <property type="protein sequence ID" value="GCF11257.1"/>
    <property type="molecule type" value="Genomic_DNA"/>
</dbReference>
<comment type="caution">
    <text evidence="2">The sequence shown here is derived from an EMBL/GenBank/DDBJ whole genome shotgun (WGS) entry which is preliminary data.</text>
</comment>
<feature type="domain" description="Pyrrolo-quinoline quinone repeat" evidence="1">
    <location>
        <begin position="244"/>
        <end position="432"/>
    </location>
</feature>
<feature type="domain" description="Pyrrolo-quinoline quinone repeat" evidence="1">
    <location>
        <begin position="13"/>
        <end position="139"/>
    </location>
</feature>
<keyword evidence="3" id="KW-1185">Reference proteome</keyword>
<dbReference type="SMART" id="SM00564">
    <property type="entry name" value="PQQ"/>
    <property type="match status" value="4"/>
</dbReference>
<evidence type="ECO:0000313" key="2">
    <source>
        <dbReference type="EMBL" id="GCF11257.1"/>
    </source>
</evidence>
<gene>
    <name evidence="2" type="primary">bamB</name>
    <name evidence="2" type="ORF">KDI_48210</name>
</gene>
<dbReference type="AlphaFoldDB" id="A0A5A5TIM4"/>
<dbReference type="InterPro" id="IPR011047">
    <property type="entry name" value="Quinoprotein_ADH-like_sf"/>
</dbReference>
<reference evidence="2 3" key="1">
    <citation type="submission" date="2019-01" db="EMBL/GenBank/DDBJ databases">
        <title>Draft genome sequence of Dictyobacter sp. Uno17.</title>
        <authorList>
            <person name="Wang C.M."/>
            <person name="Zheng Y."/>
            <person name="Sakai Y."/>
            <person name="Abe K."/>
            <person name="Yokota A."/>
            <person name="Yabe S."/>
        </authorList>
    </citation>
    <scope>NUCLEOTIDE SEQUENCE [LARGE SCALE GENOMIC DNA]</scope>
    <source>
        <strain evidence="2 3">Uno17</strain>
    </source>
</reference>
<dbReference type="PANTHER" id="PTHR34512:SF30">
    <property type="entry name" value="OUTER MEMBRANE PROTEIN ASSEMBLY FACTOR BAMB"/>
    <property type="match status" value="1"/>
</dbReference>
<dbReference type="InterPro" id="IPR002372">
    <property type="entry name" value="PQQ_rpt_dom"/>
</dbReference>
<sequence length="448" mass="49522">MIPAKSTPQDLYIGYKDAVYRLSGQNGSVVWQHPLQQPSRPNRIIGSSMQVQVMNDNLICVMLEHTVYVLNGSNGKELWHYAVILTLAQQAETRASIMNVVFDKKQLYIQLADGGVLALNMQTGVQLWKDAARFPNGASITVSDDTLYAKATSTQGVPIIYAIDSSTGRDRWHFEGELWGNSSFDPPSVVDGVLYYAGNPLYALDAHTGKKLWEQRLPDRSSFFDNLHLLNGCIYANTDAINTGVGTVGGLQKVSLNPFKVFAFESKTGKALWHSQAGYHLPQKLLVSGDAIVIQSMFDKDNHETLQILDSQHGVLRWQTTLLNQPCTTEDLCLPPLTYIVEGKLLILDDSQPLTLQEFDMQSGKKVAQHPVSLPTRGGTGESLVSNGYLYVQTGTHEGGAYVSGSSNTFWNYTIYAINLTNGKTAWQYKIGKLLEYQEPISALNLVP</sequence>
<protein>
    <submittedName>
        <fullName evidence="2">Outer membrane protein assembly factor BamB</fullName>
    </submittedName>
</protein>
<dbReference type="InterPro" id="IPR018391">
    <property type="entry name" value="PQQ_b-propeller_rpt"/>
</dbReference>
<dbReference type="PANTHER" id="PTHR34512">
    <property type="entry name" value="CELL SURFACE PROTEIN"/>
    <property type="match status" value="1"/>
</dbReference>
<evidence type="ECO:0000313" key="3">
    <source>
        <dbReference type="Proteomes" id="UP000322530"/>
    </source>
</evidence>
<dbReference type="Pfam" id="PF13360">
    <property type="entry name" value="PQQ_2"/>
    <property type="match status" value="2"/>
</dbReference>
<dbReference type="SUPFAM" id="SSF50998">
    <property type="entry name" value="Quinoprotein alcohol dehydrogenase-like"/>
    <property type="match status" value="1"/>
</dbReference>
<proteinExistence type="predicted"/>
<name>A0A5A5TIM4_9CHLR</name>
<dbReference type="RefSeq" id="WP_172632409.1">
    <property type="nucleotide sequence ID" value="NZ_BIXY01000101.1"/>
</dbReference>
<dbReference type="Gene3D" id="2.130.10.10">
    <property type="entry name" value="YVTN repeat-like/Quinoprotein amine dehydrogenase"/>
    <property type="match status" value="2"/>
</dbReference>
<dbReference type="InterPro" id="IPR015943">
    <property type="entry name" value="WD40/YVTN_repeat-like_dom_sf"/>
</dbReference>
<organism evidence="2 3">
    <name type="scientific">Dictyobacter arantiisoli</name>
    <dbReference type="NCBI Taxonomy" id="2014874"/>
    <lineage>
        <taxon>Bacteria</taxon>
        <taxon>Bacillati</taxon>
        <taxon>Chloroflexota</taxon>
        <taxon>Ktedonobacteria</taxon>
        <taxon>Ktedonobacterales</taxon>
        <taxon>Dictyobacteraceae</taxon>
        <taxon>Dictyobacter</taxon>
    </lineage>
</organism>
<evidence type="ECO:0000259" key="1">
    <source>
        <dbReference type="Pfam" id="PF13360"/>
    </source>
</evidence>